<accession>A0ACD0P2M1</accession>
<proteinExistence type="predicted"/>
<sequence length="264" mass="28568">MNTVTRLSSPSLATRRLPHAAQPWSTSKPVSSPSRRCMCSSPTSSLGFSSMRSKRPSRSKLEAVESSATTQLNRSCLRPIPVSQLAAPSRSSSITQPQSFSALLRSSPRSGRGASYNFNRSASYSTSTKGQPSGSSSSYGSPTTFLAALAALSLAYNLYLLNAPTTASSSPSYTYSSPKLPFDYGTRSDFQSAISELKQYFASTNGGKWEDHVSEDDEELTRRGFDENGHMKSADGLKPSVVVWPTSTEDVVQIVKAKKKRKNH</sequence>
<evidence type="ECO:0000313" key="1">
    <source>
        <dbReference type="EMBL" id="PWN52345.1"/>
    </source>
</evidence>
<organism evidence="1 2">
    <name type="scientific">Violaceomyces palustris</name>
    <dbReference type="NCBI Taxonomy" id="1673888"/>
    <lineage>
        <taxon>Eukaryota</taxon>
        <taxon>Fungi</taxon>
        <taxon>Dikarya</taxon>
        <taxon>Basidiomycota</taxon>
        <taxon>Ustilaginomycotina</taxon>
        <taxon>Ustilaginomycetes</taxon>
        <taxon>Violaceomycetales</taxon>
        <taxon>Violaceomycetaceae</taxon>
        <taxon>Violaceomyces</taxon>
    </lineage>
</organism>
<gene>
    <name evidence="1" type="ORF">IE53DRAFT_3466</name>
</gene>
<evidence type="ECO:0000313" key="2">
    <source>
        <dbReference type="Proteomes" id="UP000245626"/>
    </source>
</evidence>
<name>A0ACD0P2M1_9BASI</name>
<dbReference type="Proteomes" id="UP000245626">
    <property type="component" value="Unassembled WGS sequence"/>
</dbReference>
<reference evidence="1 2" key="1">
    <citation type="journal article" date="2018" name="Mol. Biol. Evol.">
        <title>Broad Genomic Sampling Reveals a Smut Pathogenic Ancestry of the Fungal Clade Ustilaginomycotina.</title>
        <authorList>
            <person name="Kijpornyongpan T."/>
            <person name="Mondo S.J."/>
            <person name="Barry K."/>
            <person name="Sandor L."/>
            <person name="Lee J."/>
            <person name="Lipzen A."/>
            <person name="Pangilinan J."/>
            <person name="LaButti K."/>
            <person name="Hainaut M."/>
            <person name="Henrissat B."/>
            <person name="Grigoriev I.V."/>
            <person name="Spatafora J.W."/>
            <person name="Aime M.C."/>
        </authorList>
    </citation>
    <scope>NUCLEOTIDE SEQUENCE [LARGE SCALE GENOMIC DNA]</scope>
    <source>
        <strain evidence="1 2">SA 807</strain>
    </source>
</reference>
<protein>
    <submittedName>
        <fullName evidence="1">Uncharacterized protein</fullName>
    </submittedName>
</protein>
<keyword evidence="2" id="KW-1185">Reference proteome</keyword>
<dbReference type="EMBL" id="KZ819782">
    <property type="protein sequence ID" value="PWN52345.1"/>
    <property type="molecule type" value="Genomic_DNA"/>
</dbReference>